<sequence length="756" mass="79464">MTNRIDGPLKVTGRAQYGLDHNFPGMLYGYVVTSTIANGEIVAMDVTAAKSAPGVVAVYSPFDPLTLRRPNSPMLGETWVPLQDRDVAYYGQPVGFVVAQTYEQARDAAMLVEVSYAERPARTSLVDNLDLAEDGPPAMDGTPPTHAVLAPGVESIEDALAASPVVVEGTYSTATQNHAAMEPHSAVAVWDDDANDNDANDNDANDNDANDNDANDDDDTNNGLTIYSGNQGASFQQEDMAAALEVEPSSVHTINPFVGGAFGGKGSTSVPAFLAAAAARALGRPVKAALSREQVFTATANRAETLQKVALGADRDGTLIAVRHDSWCSAALDRSFVEQTSHTTSGEWYATRNLATTQKVVPLTIPRTTFMRAPGEAPGSFALESAMDELAVALDMDPIELRMRNSSTGPVGSDLQWSSKYLDDCYRIGAERFGWSQRSATGREDGDWLVGMGMASAFFPALRFPATTEITLRADDTAVVSVGGADPGTGLLTVMSLIGAESLDIAVERITPRLGRSAYPPGGLSGGSTATASVGSAIMVAASAVIDDLQALASAPGGPFEGQDVTYADGRVLAGGRSMTFGELLTALGRESVSATGSSAPGEELTKHSFSSFGAQFCEVRVHRWTREARVSRMLGVFDAGRIINEKAARSQLMGGMIWGVSAALHEGLEIEGNGRLANADLAGYLLPVNADIPEVDVHFVQHPDTLHNPVGARGVGEIGTVGMAAAVANAIHNATGIRVRHLPITIEDLLDDEVS</sequence>
<evidence type="ECO:0000313" key="6">
    <source>
        <dbReference type="Proteomes" id="UP001500804"/>
    </source>
</evidence>
<comment type="caution">
    <text evidence="5">The sequence shown here is derived from an EMBL/GenBank/DDBJ whole genome shotgun (WGS) entry which is preliminary data.</text>
</comment>
<proteinExistence type="predicted"/>
<dbReference type="SUPFAM" id="SSF56003">
    <property type="entry name" value="Molybdenum cofactor-binding domain"/>
    <property type="match status" value="1"/>
</dbReference>
<dbReference type="Gene3D" id="3.30.365.10">
    <property type="entry name" value="Aldehyde oxidase/xanthine dehydrogenase, molybdopterin binding domain"/>
    <property type="match status" value="6"/>
</dbReference>
<protein>
    <submittedName>
        <fullName evidence="5">Xanthine dehydrogenase family protein molybdopterin-binding subunit</fullName>
    </submittedName>
</protein>
<feature type="region of interest" description="Disordered" evidence="3">
    <location>
        <begin position="191"/>
        <end position="223"/>
    </location>
</feature>
<dbReference type="InterPro" id="IPR037165">
    <property type="entry name" value="AldOxase/xan_DH_Mopterin-bd_sf"/>
</dbReference>
<name>A0ABP9NPL7_9PSEU</name>
<dbReference type="Pfam" id="PF01315">
    <property type="entry name" value="Ald_Xan_dh_C"/>
    <property type="match status" value="1"/>
</dbReference>
<feature type="domain" description="Aldehyde oxidase/xanthine dehydrogenase a/b hammerhead" evidence="4">
    <location>
        <begin position="12"/>
        <end position="120"/>
    </location>
</feature>
<evidence type="ECO:0000256" key="1">
    <source>
        <dbReference type="ARBA" id="ARBA00022505"/>
    </source>
</evidence>
<dbReference type="Gene3D" id="3.90.1170.50">
    <property type="entry name" value="Aldehyde oxidase/xanthine dehydrogenase, a/b hammerhead"/>
    <property type="match status" value="1"/>
</dbReference>
<evidence type="ECO:0000313" key="5">
    <source>
        <dbReference type="EMBL" id="GAA5128753.1"/>
    </source>
</evidence>
<dbReference type="InterPro" id="IPR008274">
    <property type="entry name" value="AldOxase/xan_DH_MoCoBD1"/>
</dbReference>
<evidence type="ECO:0000259" key="4">
    <source>
        <dbReference type="SMART" id="SM01008"/>
    </source>
</evidence>
<dbReference type="SUPFAM" id="SSF54665">
    <property type="entry name" value="CO dehydrogenase molybdoprotein N-domain-like"/>
    <property type="match status" value="1"/>
</dbReference>
<dbReference type="InterPro" id="IPR046867">
    <property type="entry name" value="AldOxase/xan_DH_MoCoBD2"/>
</dbReference>
<gene>
    <name evidence="5" type="ORF">GCM10023320_48230</name>
</gene>
<dbReference type="EMBL" id="BAABJO010000019">
    <property type="protein sequence ID" value="GAA5128753.1"/>
    <property type="molecule type" value="Genomic_DNA"/>
</dbReference>
<evidence type="ECO:0000256" key="2">
    <source>
        <dbReference type="ARBA" id="ARBA00023002"/>
    </source>
</evidence>
<dbReference type="InterPro" id="IPR036856">
    <property type="entry name" value="Ald_Oxase/Xan_DH_a/b_sf"/>
</dbReference>
<feature type="compositionally biased region" description="Acidic residues" evidence="3">
    <location>
        <begin position="191"/>
        <end position="220"/>
    </location>
</feature>
<keyword evidence="6" id="KW-1185">Reference proteome</keyword>
<keyword evidence="2" id="KW-0560">Oxidoreductase</keyword>
<dbReference type="Proteomes" id="UP001500804">
    <property type="component" value="Unassembled WGS sequence"/>
</dbReference>
<organism evidence="5 6">
    <name type="scientific">Pseudonocardia adelaidensis</name>
    <dbReference type="NCBI Taxonomy" id="648754"/>
    <lineage>
        <taxon>Bacteria</taxon>
        <taxon>Bacillati</taxon>
        <taxon>Actinomycetota</taxon>
        <taxon>Actinomycetes</taxon>
        <taxon>Pseudonocardiales</taxon>
        <taxon>Pseudonocardiaceae</taxon>
        <taxon>Pseudonocardia</taxon>
    </lineage>
</organism>
<dbReference type="PANTHER" id="PTHR11908:SF132">
    <property type="entry name" value="ALDEHYDE OXIDASE 1-RELATED"/>
    <property type="match status" value="1"/>
</dbReference>
<keyword evidence="1" id="KW-0500">Molybdenum</keyword>
<dbReference type="InterPro" id="IPR016208">
    <property type="entry name" value="Ald_Oxase/xanthine_DH-like"/>
</dbReference>
<evidence type="ECO:0000256" key="3">
    <source>
        <dbReference type="SAM" id="MobiDB-lite"/>
    </source>
</evidence>
<dbReference type="Pfam" id="PF02738">
    <property type="entry name" value="MoCoBD_1"/>
    <property type="match status" value="2"/>
</dbReference>
<dbReference type="Pfam" id="PF20256">
    <property type="entry name" value="MoCoBD_2"/>
    <property type="match status" value="1"/>
</dbReference>
<reference evidence="6" key="1">
    <citation type="journal article" date="2019" name="Int. J. Syst. Evol. Microbiol.">
        <title>The Global Catalogue of Microorganisms (GCM) 10K type strain sequencing project: providing services to taxonomists for standard genome sequencing and annotation.</title>
        <authorList>
            <consortium name="The Broad Institute Genomics Platform"/>
            <consortium name="The Broad Institute Genome Sequencing Center for Infectious Disease"/>
            <person name="Wu L."/>
            <person name="Ma J."/>
        </authorList>
    </citation>
    <scope>NUCLEOTIDE SEQUENCE [LARGE SCALE GENOMIC DNA]</scope>
    <source>
        <strain evidence="6">JCM 18302</strain>
    </source>
</reference>
<dbReference type="RefSeq" id="WP_345607573.1">
    <property type="nucleotide sequence ID" value="NZ_BAABJO010000019.1"/>
</dbReference>
<dbReference type="SMART" id="SM01008">
    <property type="entry name" value="Ald_Xan_dh_C"/>
    <property type="match status" value="1"/>
</dbReference>
<dbReference type="InterPro" id="IPR000674">
    <property type="entry name" value="Ald_Oxase/Xan_DH_a/b"/>
</dbReference>
<accession>A0ABP9NPL7</accession>
<dbReference type="PANTHER" id="PTHR11908">
    <property type="entry name" value="XANTHINE DEHYDROGENASE"/>
    <property type="match status" value="1"/>
</dbReference>